<protein>
    <submittedName>
        <fullName evidence="1">Putative terminase small subunit</fullName>
    </submittedName>
</protein>
<keyword evidence="2" id="KW-1185">Reference proteome</keyword>
<sequence>MFGLLDEIINAKIEEMEETGMLPDMDIVTLLEKCHKMKM</sequence>
<name>A0A2R4ALU1_9CAUD</name>
<proteinExistence type="predicted"/>
<accession>A0A2R4ALU1</accession>
<organism evidence="1 2">
    <name type="scientific">Aeromonas phage AhSzq-1</name>
    <dbReference type="NCBI Taxonomy" id="2138298"/>
    <lineage>
        <taxon>Viruses</taxon>
        <taxon>Duplodnaviria</taxon>
        <taxon>Heunggongvirae</taxon>
        <taxon>Uroviricota</taxon>
        <taxon>Caudoviricetes</taxon>
        <taxon>Demerecviridae</taxon>
        <taxon>Shenzhenvirus</taxon>
        <taxon>Shenzhenvirus AhSzq1</taxon>
    </lineage>
</organism>
<evidence type="ECO:0000313" key="2">
    <source>
        <dbReference type="Proteomes" id="UP000244741"/>
    </source>
</evidence>
<gene>
    <name evidence="1" type="ORF">AhSzq1_130</name>
</gene>
<dbReference type="Proteomes" id="UP000244741">
    <property type="component" value="Segment"/>
</dbReference>
<dbReference type="EMBL" id="MG676224">
    <property type="protein sequence ID" value="AVR76023.1"/>
    <property type="molecule type" value="Genomic_DNA"/>
</dbReference>
<reference evidence="1 2" key="1">
    <citation type="submission" date="2017-12" db="EMBL/GenBank/DDBJ databases">
        <title>Genomic characterization of T5-related Aeromonas hydrophila phages AhSzq-1 and AhSzw-1 and proposal to be two new species.</title>
        <authorList>
            <person name="Chen L."/>
            <person name="Yuan S."/>
            <person name="Ma Y."/>
        </authorList>
    </citation>
    <scope>NUCLEOTIDE SEQUENCE [LARGE SCALE GENOMIC DNA]</scope>
    <source>
        <strain evidence="1">Seawater</strain>
    </source>
</reference>
<evidence type="ECO:0000313" key="1">
    <source>
        <dbReference type="EMBL" id="AVR76023.1"/>
    </source>
</evidence>